<accession>A0A1H2ZKJ8</accession>
<evidence type="ECO:0000313" key="3">
    <source>
        <dbReference type="Proteomes" id="UP000199441"/>
    </source>
</evidence>
<dbReference type="AlphaFoldDB" id="A0A1H2ZKJ8"/>
<dbReference type="SUPFAM" id="SSF50800">
    <property type="entry name" value="PK beta-barrel domain-like"/>
    <property type="match status" value="1"/>
</dbReference>
<dbReference type="InterPro" id="IPR005302">
    <property type="entry name" value="MoCF_Sase_C"/>
</dbReference>
<dbReference type="Pfam" id="PF03473">
    <property type="entry name" value="MOSC"/>
    <property type="match status" value="1"/>
</dbReference>
<dbReference type="Pfam" id="PF03476">
    <property type="entry name" value="MOSC_N"/>
    <property type="match status" value="1"/>
</dbReference>
<dbReference type="GO" id="GO:0030170">
    <property type="term" value="F:pyridoxal phosphate binding"/>
    <property type="evidence" value="ECO:0007669"/>
    <property type="project" value="InterPro"/>
</dbReference>
<dbReference type="InterPro" id="IPR005303">
    <property type="entry name" value="MOCOS_middle"/>
</dbReference>
<organism evidence="2 3">
    <name type="scientific">Litoreibacter albidus</name>
    <dbReference type="NCBI Taxonomy" id="670155"/>
    <lineage>
        <taxon>Bacteria</taxon>
        <taxon>Pseudomonadati</taxon>
        <taxon>Pseudomonadota</taxon>
        <taxon>Alphaproteobacteria</taxon>
        <taxon>Rhodobacterales</taxon>
        <taxon>Roseobacteraceae</taxon>
        <taxon>Litoreibacter</taxon>
    </lineage>
</organism>
<dbReference type="GO" id="GO:0030151">
    <property type="term" value="F:molybdenum ion binding"/>
    <property type="evidence" value="ECO:0007669"/>
    <property type="project" value="InterPro"/>
</dbReference>
<feature type="domain" description="MOSC" evidence="1">
    <location>
        <begin position="103"/>
        <end position="247"/>
    </location>
</feature>
<reference evidence="3" key="1">
    <citation type="submission" date="2016-10" db="EMBL/GenBank/DDBJ databases">
        <authorList>
            <person name="Varghese N."/>
            <person name="Submissions S."/>
        </authorList>
    </citation>
    <scope>NUCLEOTIDE SEQUENCE [LARGE SCALE GENOMIC DNA]</scope>
    <source>
        <strain evidence="3">DSM 26922</strain>
    </source>
</reference>
<evidence type="ECO:0000259" key="1">
    <source>
        <dbReference type="PROSITE" id="PS51340"/>
    </source>
</evidence>
<dbReference type="PROSITE" id="PS51340">
    <property type="entry name" value="MOSC"/>
    <property type="match status" value="1"/>
</dbReference>
<dbReference type="Proteomes" id="UP000199441">
    <property type="component" value="Unassembled WGS sequence"/>
</dbReference>
<gene>
    <name evidence="2" type="ORF">SAMN04488001_2619</name>
</gene>
<dbReference type="InterPro" id="IPR011037">
    <property type="entry name" value="Pyrv_Knase-like_insert_dom_sf"/>
</dbReference>
<dbReference type="GO" id="GO:0003824">
    <property type="term" value="F:catalytic activity"/>
    <property type="evidence" value="ECO:0007669"/>
    <property type="project" value="InterPro"/>
</dbReference>
<name>A0A1H2ZKJ8_9RHOB</name>
<protein>
    <recommendedName>
        <fullName evidence="1">MOSC domain-containing protein</fullName>
    </recommendedName>
</protein>
<sequence length="247" mass="27474">MTATLAPIWRHPVKSHGREQLSEVSLEAGKTMPWDRTWAVAHEGARTDGTDWAPCANFSRGAKAPQLMAIACKLDEATEALTLSHPDQETVTLHPERDSAQLMEWVKPLMPENRAQSTRVVRVDGRGMTDTPFPSLSIANIATHRAVEGALNTPLSMQRWRANLWLDGLEPWEEFGWIGKTLRIGDVEFTIEERITRCLATTANPETGERDADTLGALKTWDHQDFGVYAVVKTSGIIRSGDKAYIT</sequence>
<proteinExistence type="predicted"/>
<dbReference type="EMBL" id="FNOI01000004">
    <property type="protein sequence ID" value="SDX17877.1"/>
    <property type="molecule type" value="Genomic_DNA"/>
</dbReference>
<evidence type="ECO:0000313" key="2">
    <source>
        <dbReference type="EMBL" id="SDX17877.1"/>
    </source>
</evidence>
<dbReference type="STRING" id="670155.SAMN04488001_2619"/>
<keyword evidence="3" id="KW-1185">Reference proteome</keyword>
<dbReference type="RefSeq" id="WP_089947379.1">
    <property type="nucleotide sequence ID" value="NZ_FNOI01000004.1"/>
</dbReference>
<dbReference type="OrthoDB" id="581532at2"/>
<dbReference type="Gene3D" id="2.40.33.20">
    <property type="entry name" value="PK beta-barrel domain-like"/>
    <property type="match status" value="1"/>
</dbReference>